<proteinExistence type="predicted"/>
<dbReference type="Gene3D" id="3.40.50.12780">
    <property type="entry name" value="N-terminal domain of ligase-like"/>
    <property type="match status" value="1"/>
</dbReference>
<dbReference type="InterPro" id="IPR036736">
    <property type="entry name" value="ACP-like_sf"/>
</dbReference>
<dbReference type="Pfam" id="PF23562">
    <property type="entry name" value="AMP-binding_C_3"/>
    <property type="match status" value="1"/>
</dbReference>
<feature type="domain" description="Carrier" evidence="3">
    <location>
        <begin position="565"/>
        <end position="644"/>
    </location>
</feature>
<gene>
    <name evidence="4" type="ORF">G6011_01744</name>
</gene>
<reference evidence="4" key="1">
    <citation type="submission" date="2021-07" db="EMBL/GenBank/DDBJ databases">
        <title>Genome Resource of American Ginseng Black Spot Pathogen Alternaria panax.</title>
        <authorList>
            <person name="Qiu C."/>
            <person name="Wang W."/>
            <person name="Liu Z."/>
        </authorList>
    </citation>
    <scope>NUCLEOTIDE SEQUENCE</scope>
    <source>
        <strain evidence="4">BNCC115425</strain>
    </source>
</reference>
<dbReference type="InterPro" id="IPR042099">
    <property type="entry name" value="ANL_N_sf"/>
</dbReference>
<dbReference type="EMBL" id="JAANER010000001">
    <property type="protein sequence ID" value="KAG9196623.1"/>
    <property type="molecule type" value="Genomic_DNA"/>
</dbReference>
<evidence type="ECO:0000313" key="4">
    <source>
        <dbReference type="EMBL" id="KAG9196623.1"/>
    </source>
</evidence>
<dbReference type="InterPro" id="IPR013120">
    <property type="entry name" value="FAR_NAD-bd"/>
</dbReference>
<dbReference type="Gene3D" id="1.10.1200.10">
    <property type="entry name" value="ACP-like"/>
    <property type="match status" value="1"/>
</dbReference>
<dbReference type="Pfam" id="PF07993">
    <property type="entry name" value="NAD_binding_4"/>
    <property type="match status" value="1"/>
</dbReference>
<keyword evidence="1" id="KW-0596">Phosphopantetheine</keyword>
<dbReference type="SUPFAM" id="SSF56801">
    <property type="entry name" value="Acetyl-CoA synthetase-like"/>
    <property type="match status" value="1"/>
</dbReference>
<dbReference type="InterPro" id="IPR000873">
    <property type="entry name" value="AMP-dep_synth/lig_dom"/>
</dbReference>
<dbReference type="PROSITE" id="PS00012">
    <property type="entry name" value="PHOSPHOPANTETHEINE"/>
    <property type="match status" value="1"/>
</dbReference>
<evidence type="ECO:0000259" key="3">
    <source>
        <dbReference type="PROSITE" id="PS50075"/>
    </source>
</evidence>
<protein>
    <recommendedName>
        <fullName evidence="3">Carrier domain-containing protein</fullName>
    </recommendedName>
</protein>
<accession>A0AAD4IKU4</accession>
<dbReference type="InterPro" id="IPR009081">
    <property type="entry name" value="PP-bd_ACP"/>
</dbReference>
<dbReference type="GO" id="GO:0031177">
    <property type="term" value="F:phosphopantetheine binding"/>
    <property type="evidence" value="ECO:0007669"/>
    <property type="project" value="InterPro"/>
</dbReference>
<keyword evidence="2" id="KW-0597">Phosphoprotein</keyword>
<dbReference type="Gene3D" id="3.40.50.720">
    <property type="entry name" value="NAD(P)-binding Rossmann-like Domain"/>
    <property type="match status" value="1"/>
</dbReference>
<dbReference type="Proteomes" id="UP001199106">
    <property type="component" value="Unassembled WGS sequence"/>
</dbReference>
<dbReference type="InterPro" id="IPR020806">
    <property type="entry name" value="PKS_PP-bd"/>
</dbReference>
<organism evidence="4 5">
    <name type="scientific">Alternaria panax</name>
    <dbReference type="NCBI Taxonomy" id="48097"/>
    <lineage>
        <taxon>Eukaryota</taxon>
        <taxon>Fungi</taxon>
        <taxon>Dikarya</taxon>
        <taxon>Ascomycota</taxon>
        <taxon>Pezizomycotina</taxon>
        <taxon>Dothideomycetes</taxon>
        <taxon>Pleosporomycetidae</taxon>
        <taxon>Pleosporales</taxon>
        <taxon>Pleosporineae</taxon>
        <taxon>Pleosporaceae</taxon>
        <taxon>Alternaria</taxon>
        <taxon>Alternaria sect. Panax</taxon>
    </lineage>
</organism>
<dbReference type="Pfam" id="PF00501">
    <property type="entry name" value="AMP-binding"/>
    <property type="match status" value="1"/>
</dbReference>
<dbReference type="SUPFAM" id="SSF51735">
    <property type="entry name" value="NAD(P)-binding Rossmann-fold domains"/>
    <property type="match status" value="1"/>
</dbReference>
<dbReference type="SUPFAM" id="SSF47336">
    <property type="entry name" value="ACP-like"/>
    <property type="match status" value="1"/>
</dbReference>
<comment type="caution">
    <text evidence="4">The sequence shown here is derived from an EMBL/GenBank/DDBJ whole genome shotgun (WGS) entry which is preliminary data.</text>
</comment>
<dbReference type="InterPro" id="IPR006162">
    <property type="entry name" value="Ppantetheine_attach_site"/>
</dbReference>
<dbReference type="InterPro" id="IPR036291">
    <property type="entry name" value="NAD(P)-bd_dom_sf"/>
</dbReference>
<dbReference type="PANTHER" id="PTHR43439:SF2">
    <property type="entry name" value="ENZYME, PUTATIVE (JCVI)-RELATED"/>
    <property type="match status" value="1"/>
</dbReference>
<dbReference type="PROSITE" id="PS50075">
    <property type="entry name" value="CARRIER"/>
    <property type="match status" value="1"/>
</dbReference>
<dbReference type="AlphaFoldDB" id="A0AAD4IKU4"/>
<evidence type="ECO:0000313" key="5">
    <source>
        <dbReference type="Proteomes" id="UP001199106"/>
    </source>
</evidence>
<dbReference type="PANTHER" id="PTHR43439">
    <property type="entry name" value="PHENYLACETATE-COENZYME A LIGASE"/>
    <property type="match status" value="1"/>
</dbReference>
<dbReference type="SMART" id="SM00823">
    <property type="entry name" value="PKS_PP"/>
    <property type="match status" value="1"/>
</dbReference>
<keyword evidence="5" id="KW-1185">Reference proteome</keyword>
<evidence type="ECO:0000256" key="2">
    <source>
        <dbReference type="ARBA" id="ARBA00022553"/>
    </source>
</evidence>
<dbReference type="InterPro" id="IPR051414">
    <property type="entry name" value="Adenylate-forming_Reductase"/>
</dbReference>
<sequence length="1063" mass="117676">MLNNYFVCTLGQAAVLNTNPKPYRNISDFLTQQSQHHPFLPAVGFPIPRSDQQYWDYKVLTFADIDQGTNVFASRLAKSLETSEKAGTVALLCHSSPEFLFIWLGLIRLGYSVLLVAPQCQPAAILHLCLSCEVPALFYDAAHTERAQQTEKLAKEQGSAGLEVRLLPLSDTEDVFEVIQTPPERSVEPLHVDERSIAYLHHTSGTSSGLPKPIPQSHRAAIGVLPHLPRIPSIASFTTTPLYHGGIADLFRCWTSSAMIWLFPGKDVPITARNICSCLDVAKSYAATEGLPMVKYFSSVPYVLQMMEADERGLQMLQGMDIVGVGGAALPAEVGDRLVRNRVNLISRFGSAECGFILSSYRNFAADNDWQYLRNYNPPKLVEFENREGDLAELVIKPGWPHTAKQNRPDGSFATADLFAAHPTIKDAWLYHSRADSQLTLITGKKFDPAPLEDAIATSPYLDDVLIFGNNQPFPGALLLRSEQASNMSDQELLNAIKTQVEKLNSESQDHTRVPLGMLIPLPHQDQPLEKSSKGTIIRRAAESRFEDIINSAYGSQDSDSSPEVSDKDLPQHLISLIQSMTGQTAELNEDMDLFSYGVDSIACMQLRTRLRRLIPNFEGQLPMSVVEDCGTIQRLADYILRKRHGQIDYNGEDQEKLMLDLVKQYGSFKTTPQQATTNGSLGGKGVGEVVVLTGATGALGAHILDLLQKASNIEAVYCLVRGADEHAARERVSKALEQRGMASLSSSELSEGKIKVVPSQLGEERLGLSDEVYEYLAQKATSVIHIAWTVNFRLKLRSFEKDNIAGVRNLLDLALRSLRSQPPRFTYCSSTAVIMNSLLDASGELPESLSSEPSAASPLGYSRSKWVAEHICLEAHKRTSLRGHITVVRVGQLAGDSTSGVWNTKEAWPMMLSTVKLIKCLPDLGGEPLDWLPVDVAAKAFLEATRPIKGAEDMPVFHVLNPHQEPTWSQMLQWLQEKEGFEIVTPKAWVERLEQAGDSDHSALKLLGLWKESYGGGMEEKALRSQFSTTETSKCVPALRGVKPLDKGYVERIWYWIQQNVR</sequence>
<dbReference type="Pfam" id="PF00550">
    <property type="entry name" value="PP-binding"/>
    <property type="match status" value="1"/>
</dbReference>
<name>A0AAD4IKU4_9PLEO</name>
<evidence type="ECO:0000256" key="1">
    <source>
        <dbReference type="ARBA" id="ARBA00022450"/>
    </source>
</evidence>